<feature type="transmembrane region" description="Helical" evidence="10">
    <location>
        <begin position="104"/>
        <end position="124"/>
    </location>
</feature>
<dbReference type="Pfam" id="PF03935">
    <property type="entry name" value="SKN1_KRE6_Sbg1"/>
    <property type="match status" value="1"/>
</dbReference>
<evidence type="ECO:0000256" key="1">
    <source>
        <dbReference type="ARBA" id="ARBA00004606"/>
    </source>
</evidence>
<name>A0A0C3CCM9_HEBCY</name>
<dbReference type="OrthoDB" id="412647at2759"/>
<evidence type="ECO:0000256" key="9">
    <source>
        <dbReference type="SAM" id="MobiDB-lite"/>
    </source>
</evidence>
<evidence type="ECO:0000256" key="5">
    <source>
        <dbReference type="ARBA" id="ARBA00022989"/>
    </source>
</evidence>
<dbReference type="HOGENOM" id="CLU_010811_3_1_1"/>
<dbReference type="InterPro" id="IPR000757">
    <property type="entry name" value="Beta-glucanase-like"/>
</dbReference>
<organism evidence="12 13">
    <name type="scientific">Hebeloma cylindrosporum</name>
    <dbReference type="NCBI Taxonomy" id="76867"/>
    <lineage>
        <taxon>Eukaryota</taxon>
        <taxon>Fungi</taxon>
        <taxon>Dikarya</taxon>
        <taxon>Basidiomycota</taxon>
        <taxon>Agaricomycotina</taxon>
        <taxon>Agaricomycetes</taxon>
        <taxon>Agaricomycetidae</taxon>
        <taxon>Agaricales</taxon>
        <taxon>Agaricineae</taxon>
        <taxon>Hymenogastraceae</taxon>
        <taxon>Hebeloma</taxon>
    </lineage>
</organism>
<evidence type="ECO:0000313" key="13">
    <source>
        <dbReference type="Proteomes" id="UP000053424"/>
    </source>
</evidence>
<keyword evidence="6 10" id="KW-0472">Membrane</keyword>
<gene>
    <name evidence="12" type="ORF">M413DRAFT_445193</name>
</gene>
<feature type="compositionally biased region" description="Low complexity" evidence="9">
    <location>
        <begin position="11"/>
        <end position="37"/>
    </location>
</feature>
<sequence length="594" mass="64619">MRGLPVRRDTASSTASSSARSLLLQQQPSPRGPPSAGVPGNSGLGAMQTPLQSTSSLAEKYSLGPVPEAWGVSLNTKEDDDYLHDPRRMEGTGSFLNLRSLTNLGCLILLVLGCLALFAGYPIASHFLEKKQTNQGGFNLGGINASGQIPDFTAHVGLIDPDTPKSVYTIPSYANPSKEMILVFSDEFNQDGRTFYPGDDAYWEAMDLHYWGTNDLEWYDPMQATTGNGSLLLRIDKFPTYKTTTTCNIDLEWNKFCFTGGILEASISLPGSNSVSGLWPAVWSMGNLGRAGYGATLDGVWPYSYDTCDVGTLPNQTYPLTSTDGVRTPLAATQGGDPRYDGELSFLPGQKLSRCTCRGESHPGPIHADGTYVGRAAPEIDVIEAIVTDGVGMGSFSAQFGPYNARYRYNQSTDFSIYHDGGNTQPNSFRGGVFQQTASGLATLNQDCYEFSKGCFAVYAFEYKTGFDDGYITWVNGGELSWTLRGPAMGPDTATEIGTRPISQEPMYIIANLGLSLGFGEVDFLNLVFPAVMKVDYIRVYQDPDAINIGCDPKDFPTAAYINTYSTAYSNPNLTTWVDDFKQPWPKNSRVDNC</sequence>
<dbReference type="GO" id="GO:0031505">
    <property type="term" value="P:fungal-type cell wall organization"/>
    <property type="evidence" value="ECO:0007669"/>
    <property type="project" value="TreeGrafter"/>
</dbReference>
<dbReference type="PROSITE" id="PS51762">
    <property type="entry name" value="GH16_2"/>
    <property type="match status" value="1"/>
</dbReference>
<dbReference type="Proteomes" id="UP000053424">
    <property type="component" value="Unassembled WGS sequence"/>
</dbReference>
<feature type="compositionally biased region" description="Basic and acidic residues" evidence="9">
    <location>
        <begin position="1"/>
        <end position="10"/>
    </location>
</feature>
<reference evidence="13" key="2">
    <citation type="submission" date="2015-01" db="EMBL/GenBank/DDBJ databases">
        <title>Evolutionary Origins and Diversification of the Mycorrhizal Mutualists.</title>
        <authorList>
            <consortium name="DOE Joint Genome Institute"/>
            <consortium name="Mycorrhizal Genomics Consortium"/>
            <person name="Kohler A."/>
            <person name="Kuo A."/>
            <person name="Nagy L.G."/>
            <person name="Floudas D."/>
            <person name="Copeland A."/>
            <person name="Barry K.W."/>
            <person name="Cichocki N."/>
            <person name="Veneault-Fourrey C."/>
            <person name="LaButti K."/>
            <person name="Lindquist E.A."/>
            <person name="Lipzen A."/>
            <person name="Lundell T."/>
            <person name="Morin E."/>
            <person name="Murat C."/>
            <person name="Riley R."/>
            <person name="Ohm R."/>
            <person name="Sun H."/>
            <person name="Tunlid A."/>
            <person name="Henrissat B."/>
            <person name="Grigoriev I.V."/>
            <person name="Hibbett D.S."/>
            <person name="Martin F."/>
        </authorList>
    </citation>
    <scope>NUCLEOTIDE SEQUENCE [LARGE SCALE GENOMIC DNA]</scope>
    <source>
        <strain evidence="13">h7</strain>
    </source>
</reference>
<evidence type="ECO:0000256" key="4">
    <source>
        <dbReference type="ARBA" id="ARBA00022968"/>
    </source>
</evidence>
<keyword evidence="3 10" id="KW-0812">Transmembrane</keyword>
<evidence type="ECO:0000259" key="11">
    <source>
        <dbReference type="PROSITE" id="PS51762"/>
    </source>
</evidence>
<comment type="subcellular location">
    <subcellularLocation>
        <location evidence="1">Membrane</location>
        <topology evidence="1">Single-pass type II membrane protein</topology>
    </subcellularLocation>
</comment>
<dbReference type="Gene3D" id="2.60.120.200">
    <property type="match status" value="2"/>
</dbReference>
<dbReference type="GO" id="GO:0005886">
    <property type="term" value="C:plasma membrane"/>
    <property type="evidence" value="ECO:0007669"/>
    <property type="project" value="TreeGrafter"/>
</dbReference>
<dbReference type="GO" id="GO:0015926">
    <property type="term" value="F:glucosidase activity"/>
    <property type="evidence" value="ECO:0007669"/>
    <property type="project" value="TreeGrafter"/>
</dbReference>
<dbReference type="InterPro" id="IPR013320">
    <property type="entry name" value="ConA-like_dom_sf"/>
</dbReference>
<dbReference type="PANTHER" id="PTHR31361">
    <property type="entry name" value="BETA-GLUCAN SYNTHESIS-ASSOCIATED PROTEIN KRE6-RELATED"/>
    <property type="match status" value="1"/>
</dbReference>
<evidence type="ECO:0000256" key="6">
    <source>
        <dbReference type="ARBA" id="ARBA00023136"/>
    </source>
</evidence>
<dbReference type="GO" id="GO:0006078">
    <property type="term" value="P:(1-&gt;6)-beta-D-glucan biosynthetic process"/>
    <property type="evidence" value="ECO:0007669"/>
    <property type="project" value="TreeGrafter"/>
</dbReference>
<evidence type="ECO:0000256" key="10">
    <source>
        <dbReference type="SAM" id="Phobius"/>
    </source>
</evidence>
<dbReference type="AlphaFoldDB" id="A0A0C3CCM9"/>
<evidence type="ECO:0000256" key="3">
    <source>
        <dbReference type="ARBA" id="ARBA00022692"/>
    </source>
</evidence>
<evidence type="ECO:0000256" key="2">
    <source>
        <dbReference type="ARBA" id="ARBA00010962"/>
    </source>
</evidence>
<keyword evidence="5 10" id="KW-1133">Transmembrane helix</keyword>
<reference evidence="12 13" key="1">
    <citation type="submission" date="2014-04" db="EMBL/GenBank/DDBJ databases">
        <authorList>
            <consortium name="DOE Joint Genome Institute"/>
            <person name="Kuo A."/>
            <person name="Gay G."/>
            <person name="Dore J."/>
            <person name="Kohler A."/>
            <person name="Nagy L.G."/>
            <person name="Floudas D."/>
            <person name="Copeland A."/>
            <person name="Barry K.W."/>
            <person name="Cichocki N."/>
            <person name="Veneault-Fourrey C."/>
            <person name="LaButti K."/>
            <person name="Lindquist E.A."/>
            <person name="Lipzen A."/>
            <person name="Lundell T."/>
            <person name="Morin E."/>
            <person name="Murat C."/>
            <person name="Sun H."/>
            <person name="Tunlid A."/>
            <person name="Henrissat B."/>
            <person name="Grigoriev I.V."/>
            <person name="Hibbett D.S."/>
            <person name="Martin F."/>
            <person name="Nordberg H.P."/>
            <person name="Cantor M.N."/>
            <person name="Hua S.X."/>
        </authorList>
    </citation>
    <scope>NUCLEOTIDE SEQUENCE [LARGE SCALE GENOMIC DNA]</scope>
    <source>
        <strain evidence="13">h7</strain>
    </source>
</reference>
<feature type="region of interest" description="Disordered" evidence="9">
    <location>
        <begin position="1"/>
        <end position="49"/>
    </location>
</feature>
<accession>A0A0C3CCM9</accession>
<dbReference type="EMBL" id="KN831779">
    <property type="protein sequence ID" value="KIM41999.1"/>
    <property type="molecule type" value="Genomic_DNA"/>
</dbReference>
<dbReference type="STRING" id="686832.A0A0C3CCM9"/>
<keyword evidence="7" id="KW-0325">Glycoprotein</keyword>
<evidence type="ECO:0000256" key="7">
    <source>
        <dbReference type="ARBA" id="ARBA00023180"/>
    </source>
</evidence>
<evidence type="ECO:0000313" key="12">
    <source>
        <dbReference type="EMBL" id="KIM41999.1"/>
    </source>
</evidence>
<dbReference type="SUPFAM" id="SSF49899">
    <property type="entry name" value="Concanavalin A-like lectins/glucanases"/>
    <property type="match status" value="1"/>
</dbReference>
<keyword evidence="13" id="KW-1185">Reference proteome</keyword>
<keyword evidence="12" id="KW-0378">Hydrolase</keyword>
<comment type="similarity">
    <text evidence="2">Belongs to the SKN1/KRE6 family.</text>
</comment>
<dbReference type="InterPro" id="IPR005629">
    <property type="entry name" value="Skn1/Kre6/Sbg1"/>
</dbReference>
<dbReference type="PANTHER" id="PTHR31361:SF1">
    <property type="entry name" value="BETA-GLUCAN SYNTHESIS-ASSOCIATED PROTEIN KRE6-RELATED"/>
    <property type="match status" value="1"/>
</dbReference>
<dbReference type="GO" id="GO:0005789">
    <property type="term" value="C:endoplasmic reticulum membrane"/>
    <property type="evidence" value="ECO:0007669"/>
    <property type="project" value="TreeGrafter"/>
</dbReference>
<keyword evidence="8" id="KW-0961">Cell wall biogenesis/degradation</keyword>
<proteinExistence type="inferred from homology"/>
<feature type="domain" description="GH16" evidence="11">
    <location>
        <begin position="171"/>
        <end position="546"/>
    </location>
</feature>
<keyword evidence="4" id="KW-0735">Signal-anchor</keyword>
<protein>
    <submittedName>
        <fullName evidence="12">Glycoside hydrolase family 16 protein</fullName>
    </submittedName>
</protein>
<evidence type="ECO:0000256" key="8">
    <source>
        <dbReference type="ARBA" id="ARBA00023316"/>
    </source>
</evidence>